<reference evidence="4 5" key="1">
    <citation type="journal article" date="2018" name="Int. J. Syst. Bacteriol.">
        <title>Oceaniradius stylonemae gen. nov., sp. nov., isolated from a red alga, Stylonema cornu-cervi.</title>
        <authorList>
            <person name="Jeong S."/>
        </authorList>
    </citation>
    <scope>NUCLEOTIDE SEQUENCE [LARGE SCALE GENOMIC DNA]</scope>
    <source>
        <strain evidence="4 5">StC1</strain>
    </source>
</reference>
<evidence type="ECO:0000313" key="5">
    <source>
        <dbReference type="Proteomes" id="UP000246132"/>
    </source>
</evidence>
<dbReference type="Pfam" id="PF22725">
    <property type="entry name" value="GFO_IDH_MocA_C3"/>
    <property type="match status" value="1"/>
</dbReference>
<keyword evidence="5" id="KW-1185">Reference proteome</keyword>
<comment type="caution">
    <text evidence="4">The sequence shown here is derived from an EMBL/GenBank/DDBJ whole genome shotgun (WGS) entry which is preliminary data.</text>
</comment>
<organism evidence="4 5">
    <name type="scientific">Oceaniradius stylonematis</name>
    <dbReference type="NCBI Taxonomy" id="2184161"/>
    <lineage>
        <taxon>Bacteria</taxon>
        <taxon>Pseudomonadati</taxon>
        <taxon>Pseudomonadota</taxon>
        <taxon>Alphaproteobacteria</taxon>
        <taxon>Hyphomicrobiales</taxon>
        <taxon>Ahrensiaceae</taxon>
        <taxon>Oceaniradius</taxon>
    </lineage>
</organism>
<dbReference type="RefSeq" id="WP_109766430.1">
    <property type="nucleotide sequence ID" value="NZ_QFWV02000008.1"/>
</dbReference>
<dbReference type="OrthoDB" id="9776544at2"/>
<dbReference type="InterPro" id="IPR000683">
    <property type="entry name" value="Gfo/Idh/MocA-like_OxRdtase_N"/>
</dbReference>
<protein>
    <submittedName>
        <fullName evidence="4">Gfo/Idh/MocA family oxidoreductase</fullName>
    </submittedName>
</protein>
<dbReference type="InterPro" id="IPR055170">
    <property type="entry name" value="GFO_IDH_MocA-like_dom"/>
</dbReference>
<dbReference type="GO" id="GO:0000166">
    <property type="term" value="F:nucleotide binding"/>
    <property type="evidence" value="ECO:0007669"/>
    <property type="project" value="InterPro"/>
</dbReference>
<dbReference type="SUPFAM" id="SSF51735">
    <property type="entry name" value="NAD(P)-binding Rossmann-fold domains"/>
    <property type="match status" value="1"/>
</dbReference>
<dbReference type="GO" id="GO:0016491">
    <property type="term" value="F:oxidoreductase activity"/>
    <property type="evidence" value="ECO:0007669"/>
    <property type="project" value="UniProtKB-KW"/>
</dbReference>
<gene>
    <name evidence="4" type="ORF">DEM25_014575</name>
</gene>
<dbReference type="Gene3D" id="3.40.50.720">
    <property type="entry name" value="NAD(P)-binding Rossmann-like Domain"/>
    <property type="match status" value="1"/>
</dbReference>
<name>A0A3A8A8Z3_9HYPH</name>
<dbReference type="InterPro" id="IPR036291">
    <property type="entry name" value="NAD(P)-bd_dom_sf"/>
</dbReference>
<dbReference type="Proteomes" id="UP000246132">
    <property type="component" value="Unassembled WGS sequence"/>
</dbReference>
<dbReference type="Gene3D" id="3.30.360.10">
    <property type="entry name" value="Dihydrodipicolinate Reductase, domain 2"/>
    <property type="match status" value="1"/>
</dbReference>
<keyword evidence="1" id="KW-0560">Oxidoreductase</keyword>
<dbReference type="AlphaFoldDB" id="A0A3A8A8Z3"/>
<dbReference type="PANTHER" id="PTHR43818">
    <property type="entry name" value="BCDNA.GH03377"/>
    <property type="match status" value="1"/>
</dbReference>
<feature type="domain" description="GFO/IDH/MocA-like oxidoreductase" evidence="3">
    <location>
        <begin position="129"/>
        <end position="262"/>
    </location>
</feature>
<sequence length="382" mass="40675">MRFAIIGTGFVADYYMTTLANHPGLDLAGVWDRDDARLAQFCAHWNVPAFGSQAALLADETVETVAVLTNPESHFEIGMAVLGAGKHLYCEKPLAMSFDDARTLAGMAGKAGLVLAGAPANARSDAFALMQSTLNAGAIGAPKLVYAEMEDGPVFRLNWRDWRSVSGAPWPGAHEFRIGCTLEHAGYALTWLIGLFGPVRRITGQSGTFFFDKGAGIPANEMAPDFSCALLEFDNGVMARLTSGLAAPRDRALTVMGETGTLTVADLWDNRAAIHLEAAGKKAAFGHRIVRRLERQLGRPLPLRLAAGRKLVYRAPANRSHLPAYPSQIDFCAGIAAIADCIAAGGEGRTRLAAEALHVTEAALALNCLADHGGRYAMQSAL</sequence>
<dbReference type="EMBL" id="QFWV02000008">
    <property type="protein sequence ID" value="RKF05808.1"/>
    <property type="molecule type" value="Genomic_DNA"/>
</dbReference>
<evidence type="ECO:0000259" key="3">
    <source>
        <dbReference type="Pfam" id="PF22725"/>
    </source>
</evidence>
<feature type="domain" description="Gfo/Idh/MocA-like oxidoreductase N-terminal" evidence="2">
    <location>
        <begin position="1"/>
        <end position="115"/>
    </location>
</feature>
<dbReference type="Pfam" id="PF01408">
    <property type="entry name" value="GFO_IDH_MocA"/>
    <property type="match status" value="1"/>
</dbReference>
<dbReference type="PANTHER" id="PTHR43818:SF11">
    <property type="entry name" value="BCDNA.GH03377"/>
    <property type="match status" value="1"/>
</dbReference>
<evidence type="ECO:0000259" key="2">
    <source>
        <dbReference type="Pfam" id="PF01408"/>
    </source>
</evidence>
<dbReference type="InterPro" id="IPR050463">
    <property type="entry name" value="Gfo/Idh/MocA_oxidrdct_glycsds"/>
</dbReference>
<evidence type="ECO:0000313" key="4">
    <source>
        <dbReference type="EMBL" id="RKF05808.1"/>
    </source>
</evidence>
<evidence type="ECO:0000256" key="1">
    <source>
        <dbReference type="ARBA" id="ARBA00023002"/>
    </source>
</evidence>
<proteinExistence type="predicted"/>
<accession>A0A3A8A8Z3</accession>
<dbReference type="SUPFAM" id="SSF55347">
    <property type="entry name" value="Glyceraldehyde-3-phosphate dehydrogenase-like, C-terminal domain"/>
    <property type="match status" value="1"/>
</dbReference>